<gene>
    <name evidence="1" type="ORF">ACFOFO_09285</name>
</gene>
<evidence type="ECO:0000313" key="2">
    <source>
        <dbReference type="Proteomes" id="UP001595530"/>
    </source>
</evidence>
<dbReference type="EMBL" id="JBHRTP010000024">
    <property type="protein sequence ID" value="MFC3108151.1"/>
    <property type="molecule type" value="Genomic_DNA"/>
</dbReference>
<protein>
    <submittedName>
        <fullName evidence="1">Uncharacterized protein</fullName>
    </submittedName>
</protein>
<name>A0ABV7F367_9BURK</name>
<keyword evidence="2" id="KW-1185">Reference proteome</keyword>
<dbReference type="RefSeq" id="WP_390325931.1">
    <property type="nucleotide sequence ID" value="NZ_JBHRTP010000024.1"/>
</dbReference>
<proteinExistence type="predicted"/>
<reference evidence="2" key="1">
    <citation type="journal article" date="2019" name="Int. J. Syst. Evol. Microbiol.">
        <title>The Global Catalogue of Microorganisms (GCM) 10K type strain sequencing project: providing services to taxonomists for standard genome sequencing and annotation.</title>
        <authorList>
            <consortium name="The Broad Institute Genomics Platform"/>
            <consortium name="The Broad Institute Genome Sequencing Center for Infectious Disease"/>
            <person name="Wu L."/>
            <person name="Ma J."/>
        </authorList>
    </citation>
    <scope>NUCLEOTIDE SEQUENCE [LARGE SCALE GENOMIC DNA]</scope>
    <source>
        <strain evidence="2">KCTC 42986</strain>
    </source>
</reference>
<dbReference type="Proteomes" id="UP001595530">
    <property type="component" value="Unassembled WGS sequence"/>
</dbReference>
<accession>A0ABV7F367</accession>
<comment type="caution">
    <text evidence="1">The sequence shown here is derived from an EMBL/GenBank/DDBJ whole genome shotgun (WGS) entry which is preliminary data.</text>
</comment>
<organism evidence="1 2">
    <name type="scientific">Undibacterium arcticum</name>
    <dbReference type="NCBI Taxonomy" id="1762892"/>
    <lineage>
        <taxon>Bacteria</taxon>
        <taxon>Pseudomonadati</taxon>
        <taxon>Pseudomonadota</taxon>
        <taxon>Betaproteobacteria</taxon>
        <taxon>Burkholderiales</taxon>
        <taxon>Oxalobacteraceae</taxon>
        <taxon>Undibacterium</taxon>
    </lineage>
</organism>
<evidence type="ECO:0000313" key="1">
    <source>
        <dbReference type="EMBL" id="MFC3108151.1"/>
    </source>
</evidence>
<sequence length="113" mass="12371">MGAFAKIEKQVQEEGTQLMAIAESADPQNLPDGLAVPEEIACRQGRLGVLDEAKRKLDARAHERDIAAQAEYEARVTPILVRALARVGHEWNLLFMLMPSACEDLCLTGSQPS</sequence>